<accession>A0A8X7X5Y5</accession>
<evidence type="ECO:0000256" key="1">
    <source>
        <dbReference type="ARBA" id="ARBA00007323"/>
    </source>
</evidence>
<name>A0A8X7X5Y5_POLSE</name>
<evidence type="ECO:0000259" key="4">
    <source>
        <dbReference type="PROSITE" id="PS50222"/>
    </source>
</evidence>
<dbReference type="GO" id="GO:0048306">
    <property type="term" value="F:calcium-dependent protein binding"/>
    <property type="evidence" value="ECO:0007669"/>
    <property type="project" value="TreeGrafter"/>
</dbReference>
<feature type="domain" description="EF-hand" evidence="4">
    <location>
        <begin position="157"/>
        <end position="192"/>
    </location>
</feature>
<keyword evidence="3" id="KW-0106">Calcium</keyword>
<dbReference type="InterPro" id="IPR002048">
    <property type="entry name" value="EF_hand_dom"/>
</dbReference>
<reference evidence="5 6" key="1">
    <citation type="journal article" date="2021" name="Cell">
        <title>Tracing the genetic footprints of vertebrate landing in non-teleost ray-finned fishes.</title>
        <authorList>
            <person name="Bi X."/>
            <person name="Wang K."/>
            <person name="Yang L."/>
            <person name="Pan H."/>
            <person name="Jiang H."/>
            <person name="Wei Q."/>
            <person name="Fang M."/>
            <person name="Yu H."/>
            <person name="Zhu C."/>
            <person name="Cai Y."/>
            <person name="He Y."/>
            <person name="Gan X."/>
            <person name="Zeng H."/>
            <person name="Yu D."/>
            <person name="Zhu Y."/>
            <person name="Jiang H."/>
            <person name="Qiu Q."/>
            <person name="Yang H."/>
            <person name="Zhang Y.E."/>
            <person name="Wang W."/>
            <person name="Zhu M."/>
            <person name="He S."/>
            <person name="Zhang G."/>
        </authorList>
    </citation>
    <scope>NUCLEOTIDE SEQUENCE [LARGE SCALE GENOMIC DNA]</scope>
    <source>
        <strain evidence="5">Bchr_013</strain>
    </source>
</reference>
<dbReference type="PANTHER" id="PTHR11639">
    <property type="entry name" value="S100 CALCIUM-BINDING PROTEIN"/>
    <property type="match status" value="1"/>
</dbReference>
<dbReference type="SUPFAM" id="SSF47473">
    <property type="entry name" value="EF-hand"/>
    <property type="match status" value="2"/>
</dbReference>
<comment type="caution">
    <text evidence="5">The sequence shown here is derived from an EMBL/GenBank/DDBJ whole genome shotgun (WGS) entry which is preliminary data.</text>
</comment>
<feature type="non-terminal residue" evidence="5">
    <location>
        <position position="209"/>
    </location>
</feature>
<evidence type="ECO:0000313" key="6">
    <source>
        <dbReference type="Proteomes" id="UP000886611"/>
    </source>
</evidence>
<dbReference type="Proteomes" id="UP000886611">
    <property type="component" value="Unassembled WGS sequence"/>
</dbReference>
<dbReference type="SMART" id="SM01394">
    <property type="entry name" value="S_100"/>
    <property type="match status" value="2"/>
</dbReference>
<dbReference type="InterPro" id="IPR013787">
    <property type="entry name" value="S100_Ca-bd_sub"/>
</dbReference>
<dbReference type="InterPro" id="IPR011992">
    <property type="entry name" value="EF-hand-dom_pair"/>
</dbReference>
<dbReference type="CDD" id="cd00213">
    <property type="entry name" value="S-100"/>
    <property type="match status" value="2"/>
</dbReference>
<proteinExistence type="inferred from homology"/>
<dbReference type="Gene3D" id="1.10.238.10">
    <property type="entry name" value="EF-hand"/>
    <property type="match status" value="2"/>
</dbReference>
<protein>
    <submittedName>
        <fullName evidence="5">S10A4 protein</fullName>
    </submittedName>
</protein>
<evidence type="ECO:0000256" key="3">
    <source>
        <dbReference type="ARBA" id="ARBA00022837"/>
    </source>
</evidence>
<dbReference type="Pfam" id="PF13202">
    <property type="entry name" value="EF-hand_5"/>
    <property type="match status" value="2"/>
</dbReference>
<keyword evidence="6" id="KW-1185">Reference proteome</keyword>
<evidence type="ECO:0000256" key="2">
    <source>
        <dbReference type="ARBA" id="ARBA00022723"/>
    </source>
</evidence>
<gene>
    <name evidence="5" type="primary">S100a4_1</name>
    <name evidence="5" type="ORF">GTO96_0000491</name>
</gene>
<sequence length="209" mass="23248">MANKPTLPDALAVMVDIFHEYASKEGNAHSLNKGEFKALINSQFPHVFENSTDKEGIQKLMNNLDSDRSGEIDFSEYMTFLASLAVMCNEHLLESKKGCQKPCNIMAGKPTLSDALAVMVGIFHEYAGKDGNACSLNKGEFKALIESQFPHVFENSKDKEGIQKLMNDLDRDKSGEIDFTEYMTFLASLAVVCNEYLLQSLKEGKKSCK</sequence>
<evidence type="ECO:0000313" key="5">
    <source>
        <dbReference type="EMBL" id="KAG2462585.1"/>
    </source>
</evidence>
<dbReference type="Pfam" id="PF01023">
    <property type="entry name" value="S_100"/>
    <property type="match status" value="2"/>
</dbReference>
<comment type="similarity">
    <text evidence="1">Belongs to the S-100 family.</text>
</comment>
<dbReference type="AlphaFoldDB" id="A0A8X7X5Y5"/>
<dbReference type="PANTHER" id="PTHR11639:SF134">
    <property type="entry name" value="PROTEIN S100-A1-RELATED"/>
    <property type="match status" value="1"/>
</dbReference>
<dbReference type="PROSITE" id="PS00018">
    <property type="entry name" value="EF_HAND_1"/>
    <property type="match status" value="2"/>
</dbReference>
<dbReference type="GO" id="GO:0046914">
    <property type="term" value="F:transition metal ion binding"/>
    <property type="evidence" value="ECO:0007669"/>
    <property type="project" value="InterPro"/>
</dbReference>
<feature type="non-terminal residue" evidence="5">
    <location>
        <position position="1"/>
    </location>
</feature>
<keyword evidence="2" id="KW-0479">Metal-binding</keyword>
<dbReference type="InterPro" id="IPR018247">
    <property type="entry name" value="EF_Hand_1_Ca_BS"/>
</dbReference>
<dbReference type="SMART" id="SM00054">
    <property type="entry name" value="EFh"/>
    <property type="match status" value="2"/>
</dbReference>
<dbReference type="EMBL" id="JAATIS010004040">
    <property type="protein sequence ID" value="KAG2462585.1"/>
    <property type="molecule type" value="Genomic_DNA"/>
</dbReference>
<organism evidence="5 6">
    <name type="scientific">Polypterus senegalus</name>
    <name type="common">Senegal bichir</name>
    <dbReference type="NCBI Taxonomy" id="55291"/>
    <lineage>
        <taxon>Eukaryota</taxon>
        <taxon>Metazoa</taxon>
        <taxon>Chordata</taxon>
        <taxon>Craniata</taxon>
        <taxon>Vertebrata</taxon>
        <taxon>Euteleostomi</taxon>
        <taxon>Actinopterygii</taxon>
        <taxon>Polypteriformes</taxon>
        <taxon>Polypteridae</taxon>
        <taxon>Polypterus</taxon>
    </lineage>
</organism>
<dbReference type="PROSITE" id="PS50222">
    <property type="entry name" value="EF_HAND_2"/>
    <property type="match status" value="2"/>
</dbReference>
<dbReference type="GO" id="GO:0005509">
    <property type="term" value="F:calcium ion binding"/>
    <property type="evidence" value="ECO:0007669"/>
    <property type="project" value="InterPro"/>
</dbReference>
<feature type="domain" description="EF-hand" evidence="4">
    <location>
        <begin position="52"/>
        <end position="87"/>
    </location>
</feature>
<dbReference type="InterPro" id="IPR034325">
    <property type="entry name" value="S-100_dom"/>
</dbReference>